<comment type="caution">
    <text evidence="7">The sequence shown here is derived from an EMBL/GenBank/DDBJ whole genome shotgun (WGS) entry which is preliminary data.</text>
</comment>
<name>A0ABS5L3H1_9ACTN</name>
<feature type="transmembrane region" description="Helical" evidence="5">
    <location>
        <begin position="180"/>
        <end position="201"/>
    </location>
</feature>
<dbReference type="RefSeq" id="WP_212018912.1">
    <property type="nucleotide sequence ID" value="NZ_JAAFYZ010000217.1"/>
</dbReference>
<feature type="domain" description="ABC-2 type transporter transmembrane" evidence="6">
    <location>
        <begin position="41"/>
        <end position="224"/>
    </location>
</feature>
<evidence type="ECO:0000256" key="2">
    <source>
        <dbReference type="ARBA" id="ARBA00022692"/>
    </source>
</evidence>
<protein>
    <submittedName>
        <fullName evidence="7">ABC transporter permease</fullName>
    </submittedName>
</protein>
<evidence type="ECO:0000256" key="5">
    <source>
        <dbReference type="SAM" id="Phobius"/>
    </source>
</evidence>
<keyword evidence="8" id="KW-1185">Reference proteome</keyword>
<feature type="transmembrane region" description="Helical" evidence="5">
    <location>
        <begin position="113"/>
        <end position="137"/>
    </location>
</feature>
<dbReference type="Proteomes" id="UP000730482">
    <property type="component" value="Unassembled WGS sequence"/>
</dbReference>
<keyword evidence="4 5" id="KW-0472">Membrane</keyword>
<dbReference type="EMBL" id="JAAFYZ010000217">
    <property type="protein sequence ID" value="MBS2552888.1"/>
    <property type="molecule type" value="Genomic_DNA"/>
</dbReference>
<feature type="transmembrane region" description="Helical" evidence="5">
    <location>
        <begin position="69"/>
        <end position="92"/>
    </location>
</feature>
<reference evidence="7 8" key="1">
    <citation type="submission" date="2020-02" db="EMBL/GenBank/DDBJ databases">
        <title>Acidophilic actinobacteria isolated from forest soil.</title>
        <authorList>
            <person name="Golinska P."/>
        </authorList>
    </citation>
    <scope>NUCLEOTIDE SEQUENCE [LARGE SCALE GENOMIC DNA]</scope>
    <source>
        <strain evidence="7 8">NL8</strain>
    </source>
</reference>
<feature type="transmembrane region" description="Helical" evidence="5">
    <location>
        <begin position="239"/>
        <end position="258"/>
    </location>
</feature>
<gene>
    <name evidence="7" type="ORF">KGQ19_39150</name>
</gene>
<evidence type="ECO:0000259" key="6">
    <source>
        <dbReference type="Pfam" id="PF01061"/>
    </source>
</evidence>
<evidence type="ECO:0000256" key="1">
    <source>
        <dbReference type="ARBA" id="ARBA00004141"/>
    </source>
</evidence>
<sequence length="273" mass="28809">MVSRVVLLSLRKDFRNVVGSPIAVLNMTALNPLYRLILPSYLLATAFLYHGRAVGLAQSTGSVDFQGFIFVGAFMNILMVGAIIGTSAVIGFERGSGTLEQAWTTPSSRVATAVPFAVSALALSAIGAFTCLLLGIAAFGVRLRWTTVFAIPAVLIGVAGMVGVCYLVMALLLRLGQARAVLDGGGFFLGLLSGNIFPVTVLPGPLRVISSALPSTYAIDLLRHFALGSWPLLSVRWEYPLEAVCSAGLLGLGVLAFVRAERFVSTTGRLGQF</sequence>
<evidence type="ECO:0000313" key="8">
    <source>
        <dbReference type="Proteomes" id="UP000730482"/>
    </source>
</evidence>
<feature type="transmembrane region" description="Helical" evidence="5">
    <location>
        <begin position="33"/>
        <end position="49"/>
    </location>
</feature>
<comment type="subcellular location">
    <subcellularLocation>
        <location evidence="1">Membrane</location>
        <topology evidence="1">Multi-pass membrane protein</topology>
    </subcellularLocation>
</comment>
<keyword evidence="3 5" id="KW-1133">Transmembrane helix</keyword>
<evidence type="ECO:0000256" key="3">
    <source>
        <dbReference type="ARBA" id="ARBA00022989"/>
    </source>
</evidence>
<dbReference type="Pfam" id="PF01061">
    <property type="entry name" value="ABC2_membrane"/>
    <property type="match status" value="1"/>
</dbReference>
<organism evidence="7 8">
    <name type="scientific">Catenulispora pinistramenti</name>
    <dbReference type="NCBI Taxonomy" id="2705254"/>
    <lineage>
        <taxon>Bacteria</taxon>
        <taxon>Bacillati</taxon>
        <taxon>Actinomycetota</taxon>
        <taxon>Actinomycetes</taxon>
        <taxon>Catenulisporales</taxon>
        <taxon>Catenulisporaceae</taxon>
        <taxon>Catenulispora</taxon>
    </lineage>
</organism>
<feature type="transmembrane region" description="Helical" evidence="5">
    <location>
        <begin position="149"/>
        <end position="173"/>
    </location>
</feature>
<dbReference type="PANTHER" id="PTHR43229">
    <property type="entry name" value="NODULATION PROTEIN J"/>
    <property type="match status" value="1"/>
</dbReference>
<evidence type="ECO:0000313" key="7">
    <source>
        <dbReference type="EMBL" id="MBS2552888.1"/>
    </source>
</evidence>
<evidence type="ECO:0000256" key="4">
    <source>
        <dbReference type="ARBA" id="ARBA00023136"/>
    </source>
</evidence>
<keyword evidence="2 5" id="KW-0812">Transmembrane</keyword>
<dbReference type="PANTHER" id="PTHR43229:SF6">
    <property type="entry name" value="ABC-TYPE MULTIDRUG TRANSPORT SYSTEM, PERMEASE COMPONENT"/>
    <property type="match status" value="1"/>
</dbReference>
<dbReference type="InterPro" id="IPR051784">
    <property type="entry name" value="Nod_factor_ABC_transporter"/>
</dbReference>
<proteinExistence type="predicted"/>
<accession>A0ABS5L3H1</accession>
<dbReference type="InterPro" id="IPR013525">
    <property type="entry name" value="ABC2_TM"/>
</dbReference>